<reference evidence="8 9" key="1">
    <citation type="journal article" date="2018" name="Int. J. Syst. Evol. Microbiol.">
        <title>Bifidobacterium catulorum sp. nov., a novel taxon from the faeces of the baby common marmoset (Callithrix jacchus).</title>
        <authorList>
            <person name="Modesto M."/>
            <person name="Michelini S."/>
            <person name="Oki K."/>
            <person name="Biavati B."/>
            <person name="Watanabe K."/>
            <person name="Mattarelli P."/>
        </authorList>
    </citation>
    <scope>NUCLEOTIDE SEQUENCE [LARGE SCALE GENOMIC DNA]</scope>
    <source>
        <strain evidence="8 9">MRM 8.19</strain>
    </source>
</reference>
<feature type="transmembrane region" description="Helical" evidence="6">
    <location>
        <begin position="462"/>
        <end position="488"/>
    </location>
</feature>
<dbReference type="InterPro" id="IPR003838">
    <property type="entry name" value="ABC3_permease_C"/>
</dbReference>
<evidence type="ECO:0000256" key="1">
    <source>
        <dbReference type="ARBA" id="ARBA00004651"/>
    </source>
</evidence>
<evidence type="ECO:0000256" key="6">
    <source>
        <dbReference type="SAM" id="Phobius"/>
    </source>
</evidence>
<feature type="transmembrane region" description="Helical" evidence="6">
    <location>
        <begin position="416"/>
        <end position="435"/>
    </location>
</feature>
<evidence type="ECO:0000256" key="3">
    <source>
        <dbReference type="ARBA" id="ARBA00022692"/>
    </source>
</evidence>
<sequence>MIPGSGAAGKDIWRTIRHGWKRFLALLVITALGVTMATGLKAACVDLRRSADAFFDAQNLHDIAVVSTLGLTDADLSAMGGVEGVHRAAGGYSEQVSIEMDGATSKADVSSLDGSGMNMPYVIDGRLPVDDSEVAVTAPYLRDSGAGIGDTVTFGDTVGAQDGEGTAKEGSGEVFSRHGYTIVGTVIDPMDVNNGEGATAFRDNPSDADYGFFVTTSAVDDSARGIYTVAYLTVDGARDKQAYTDGYDTSVDAVKTRIADIQAGRERARTNEVKADMNAEIDKEERSATRKLTESRTRLDRARSDLDGQWAQLQTGIMRFEQASGGVTVEQAVANGVGAAVQLQSARSRLDAARDTLDARYGELDKAEKDAQRRISDARDKVDGIADAQWHVRDRTAMGGYASIDSDAESIESIGTAFPVLFLLVAVLIGLTAIARMVEEERLLIGTYKALGYRRGEILRKYVVYAGLACLLGGLLGDLLGFIALPKIIFTIFSTMYLLPVFTLHFDWLYGIGAVALFAAVVVGAAVAACRGELRLAPAALMRPKAPKAGRTILLERVRPVWRRMSFLGKVTARNLFRYKTRALMTIAGIAGCTMLLMCGFAIRDSVVALSPAQYGGVTAYDLMAVTSDDDNPAAFKSLRDDAGVKDAIAVRIDSATLGTDAPDDGEEGVQLVVIPDGTSIADYIHLREAQSDWSAAMGGGAAVRPDGSGVAVTKNAQQMLGIAVGDPVTIRDSTLHDATATVDAVVENYLGNTVFMTRSLYERLYGDYHANAMLAHLEGDATERIRFCDELAKDGRYLSVTSTDALVRDFSGNFRLINTVVYVLLVLAGALAFVVLFTLSTTNISERERELATIKVLGFRRREVRHYVNKEMLILTVIGVAVGLPLGRLAGEGLTMVLRMPGIYFAVHVRWLSYVISGALALAFAAMVMLVTNRMLDRIDMVGALKSPE</sequence>
<dbReference type="OrthoDB" id="5137249at2"/>
<evidence type="ECO:0000256" key="5">
    <source>
        <dbReference type="ARBA" id="ARBA00023136"/>
    </source>
</evidence>
<dbReference type="Proteomes" id="UP000245753">
    <property type="component" value="Unassembled WGS sequence"/>
</dbReference>
<keyword evidence="2" id="KW-1003">Cell membrane</keyword>
<evidence type="ECO:0000256" key="4">
    <source>
        <dbReference type="ARBA" id="ARBA00022989"/>
    </source>
</evidence>
<comment type="subcellular location">
    <subcellularLocation>
        <location evidence="1">Cell membrane</location>
        <topology evidence="1">Multi-pass membrane protein</topology>
    </subcellularLocation>
</comment>
<keyword evidence="9" id="KW-1185">Reference proteome</keyword>
<accession>A0A2U2MSP0</accession>
<evidence type="ECO:0000313" key="9">
    <source>
        <dbReference type="Proteomes" id="UP000245753"/>
    </source>
</evidence>
<dbReference type="Pfam" id="PF02687">
    <property type="entry name" value="FtsX"/>
    <property type="match status" value="2"/>
</dbReference>
<evidence type="ECO:0000256" key="2">
    <source>
        <dbReference type="ARBA" id="ARBA00022475"/>
    </source>
</evidence>
<organism evidence="8 9">
    <name type="scientific">Bifidobacterium catulorum</name>
    <dbReference type="NCBI Taxonomy" id="1630173"/>
    <lineage>
        <taxon>Bacteria</taxon>
        <taxon>Bacillati</taxon>
        <taxon>Actinomycetota</taxon>
        <taxon>Actinomycetes</taxon>
        <taxon>Bifidobacteriales</taxon>
        <taxon>Bifidobacteriaceae</taxon>
        <taxon>Bifidobacterium</taxon>
    </lineage>
</organism>
<feature type="transmembrane region" description="Helical" evidence="6">
    <location>
        <begin position="821"/>
        <end position="840"/>
    </location>
</feature>
<dbReference type="InterPro" id="IPR038766">
    <property type="entry name" value="Membrane_comp_ABC_pdt"/>
</dbReference>
<name>A0A2U2MSP0_9BIFI</name>
<feature type="transmembrane region" description="Helical" evidence="6">
    <location>
        <begin position="912"/>
        <end position="932"/>
    </location>
</feature>
<feature type="domain" description="ABC3 transporter permease C-terminal" evidence="7">
    <location>
        <begin position="417"/>
        <end position="526"/>
    </location>
</feature>
<gene>
    <name evidence="8" type="ORF">DF200_05375</name>
</gene>
<protein>
    <submittedName>
        <fullName evidence="8">ABC transporter permease</fullName>
    </submittedName>
</protein>
<evidence type="ECO:0000313" key="8">
    <source>
        <dbReference type="EMBL" id="PWG59855.1"/>
    </source>
</evidence>
<proteinExistence type="predicted"/>
<dbReference type="PANTHER" id="PTHR30287">
    <property type="entry name" value="MEMBRANE COMPONENT OF PREDICTED ABC SUPERFAMILY METABOLITE UPTAKE TRANSPORTER"/>
    <property type="match status" value="1"/>
</dbReference>
<evidence type="ECO:0000259" key="7">
    <source>
        <dbReference type="Pfam" id="PF02687"/>
    </source>
</evidence>
<keyword evidence="3 6" id="KW-0812">Transmembrane</keyword>
<keyword evidence="5 6" id="KW-0472">Membrane</keyword>
<dbReference type="PANTHER" id="PTHR30287:SF1">
    <property type="entry name" value="INNER MEMBRANE PROTEIN"/>
    <property type="match status" value="1"/>
</dbReference>
<feature type="transmembrane region" description="Helical" evidence="6">
    <location>
        <begin position="583"/>
        <end position="603"/>
    </location>
</feature>
<dbReference type="AlphaFoldDB" id="A0A2U2MSP0"/>
<dbReference type="EMBL" id="QFFN01000011">
    <property type="protein sequence ID" value="PWG59855.1"/>
    <property type="molecule type" value="Genomic_DNA"/>
</dbReference>
<keyword evidence="4 6" id="KW-1133">Transmembrane helix</keyword>
<comment type="caution">
    <text evidence="8">The sequence shown here is derived from an EMBL/GenBank/DDBJ whole genome shotgun (WGS) entry which is preliminary data.</text>
</comment>
<feature type="transmembrane region" description="Helical" evidence="6">
    <location>
        <begin position="508"/>
        <end position="530"/>
    </location>
</feature>
<feature type="domain" description="ABC3 transporter permease C-terminal" evidence="7">
    <location>
        <begin position="824"/>
        <end position="933"/>
    </location>
</feature>
<dbReference type="GO" id="GO:0005886">
    <property type="term" value="C:plasma membrane"/>
    <property type="evidence" value="ECO:0007669"/>
    <property type="project" value="UniProtKB-SubCell"/>
</dbReference>
<feature type="transmembrane region" description="Helical" evidence="6">
    <location>
        <begin position="873"/>
        <end position="892"/>
    </location>
</feature>